<keyword evidence="2" id="KW-1185">Reference proteome</keyword>
<evidence type="ECO:0008006" key="3">
    <source>
        <dbReference type="Google" id="ProtNLM"/>
    </source>
</evidence>
<accession>L0EHA5</accession>
<dbReference type="eggNOG" id="COG1353">
    <property type="taxonomic scope" value="Bacteria"/>
</dbReference>
<gene>
    <name evidence="1" type="ordered locus">Theco_3121</name>
</gene>
<proteinExistence type="predicted"/>
<dbReference type="EMBL" id="CP003255">
    <property type="protein sequence ID" value="AGA59177.1"/>
    <property type="molecule type" value="Genomic_DNA"/>
</dbReference>
<protein>
    <recommendedName>
        <fullName evidence="3">CRISPR-associated protein Cas10/Cmr2, subtype III-B</fullName>
    </recommendedName>
</protein>
<dbReference type="OrthoDB" id="442064at2"/>
<organism evidence="1 2">
    <name type="scientific">Thermobacillus composti (strain DSM 18247 / JCM 13945 / KWC4)</name>
    <dbReference type="NCBI Taxonomy" id="717605"/>
    <lineage>
        <taxon>Bacteria</taxon>
        <taxon>Bacillati</taxon>
        <taxon>Bacillota</taxon>
        <taxon>Bacilli</taxon>
        <taxon>Bacillales</taxon>
        <taxon>Paenibacillaceae</taxon>
        <taxon>Thermobacillus</taxon>
    </lineage>
</organism>
<evidence type="ECO:0000313" key="1">
    <source>
        <dbReference type="EMBL" id="AGA59177.1"/>
    </source>
</evidence>
<reference evidence="2" key="1">
    <citation type="submission" date="2012-01" db="EMBL/GenBank/DDBJ databases">
        <title>Complete sequence of chromosome of Thermobacillus composti KWC4.</title>
        <authorList>
            <person name="Lucas S."/>
            <person name="Han J."/>
            <person name="Lapidus A."/>
            <person name="Cheng J.-F."/>
            <person name="Goodwin L."/>
            <person name="Pitluck S."/>
            <person name="Peters L."/>
            <person name="Ovchinnikova G."/>
            <person name="Teshima H."/>
            <person name="Detter J.C."/>
            <person name="Han C."/>
            <person name="Tapia R."/>
            <person name="Land M."/>
            <person name="Hauser L."/>
            <person name="Kyrpides N."/>
            <person name="Ivanova N."/>
            <person name="Pagani I."/>
            <person name="Anderson I."/>
            <person name="Woyke T."/>
        </authorList>
    </citation>
    <scope>NUCLEOTIDE SEQUENCE [LARGE SCALE GENOMIC DNA]</scope>
    <source>
        <strain evidence="2">DSM 18247 / JCM 13945 / KWC4</strain>
    </source>
</reference>
<dbReference type="AlphaFoldDB" id="L0EHA5"/>
<dbReference type="InterPro" id="IPR043128">
    <property type="entry name" value="Rev_trsase/Diguanyl_cyclase"/>
</dbReference>
<dbReference type="KEGG" id="tco:Theco_3121"/>
<dbReference type="HOGENOM" id="CLU_037606_0_0_9"/>
<name>L0EHA5_THECK</name>
<sequence length="550" mass="63393">MSKRWLVMYEVSQKQRYIFRSNRLRENIGASTIIRWLTDEPERLFKDWDVPMPFPLHRSVGGGNALYVFGSAEDAETFANELSLGVLKHLPGLELFLVMDVMEWETDKLFAENATSDGRTNVLGDMRNKLAAKKNRRVHAVRQYTWGIHRLCPDSGMPANEYAELPGSSEKVAKSKELNVKDRYGHRTLDDFDERFLEGLDVAQANGQRLKFMDQDYLEHVLGGERSAKNYVAIVHLDGNAMGTKVSAFLRIPFSNNDDYLNQYAKFTADIDKAYTTAMRKMIEHVMREYDCWASKIYGDDEQKQHEYSNIVPLRPVVASGDDVCFIAVGQLGIELARVFIQYLQQESMEIDGSPFRFDACAGVAIVRRKFPFWLAYELAERLCGNAKKRLKQESDQWKTVDSGDSGQPFEASLIDWEVAASGDVDLNVEQRRENVYRTKEGCLLNRPYYLFRDESDSRYIHPSNYMKGFLHAFDAIRYSGMARSKWKALRSVYHQGRMAVEQWVVQNQFETGLRLYVTLPERQGEVSAYFYDAIDVMDHMIRLGEVKAQ</sequence>
<dbReference type="Proteomes" id="UP000010795">
    <property type="component" value="Chromosome"/>
</dbReference>
<dbReference type="RefSeq" id="WP_015255914.1">
    <property type="nucleotide sequence ID" value="NC_019897.1"/>
</dbReference>
<evidence type="ECO:0000313" key="2">
    <source>
        <dbReference type="Proteomes" id="UP000010795"/>
    </source>
</evidence>
<dbReference type="STRING" id="717605.Theco_3121"/>
<dbReference type="Gene3D" id="3.30.70.270">
    <property type="match status" value="1"/>
</dbReference>